<comment type="caution">
    <text evidence="1">The sequence shown here is derived from an EMBL/GenBank/DDBJ whole genome shotgun (WGS) entry which is preliminary data.</text>
</comment>
<accession>A0ABP9Y358</accession>
<name>A0ABP9Y358_9FUNG</name>
<evidence type="ECO:0000313" key="1">
    <source>
        <dbReference type="EMBL" id="GAA5800737.1"/>
    </source>
</evidence>
<organism evidence="1 2">
    <name type="scientific">Helicostylum pulchrum</name>
    <dbReference type="NCBI Taxonomy" id="562976"/>
    <lineage>
        <taxon>Eukaryota</taxon>
        <taxon>Fungi</taxon>
        <taxon>Fungi incertae sedis</taxon>
        <taxon>Mucoromycota</taxon>
        <taxon>Mucoromycotina</taxon>
        <taxon>Mucoromycetes</taxon>
        <taxon>Mucorales</taxon>
        <taxon>Mucorineae</taxon>
        <taxon>Mucoraceae</taxon>
        <taxon>Helicostylum</taxon>
    </lineage>
</organism>
<dbReference type="EMBL" id="BAABUJ010000016">
    <property type="protein sequence ID" value="GAA5800737.1"/>
    <property type="molecule type" value="Genomic_DNA"/>
</dbReference>
<gene>
    <name evidence="1" type="ORF">HPULCUR_006173</name>
</gene>
<reference evidence="1 2" key="1">
    <citation type="submission" date="2024-04" db="EMBL/GenBank/DDBJ databases">
        <title>genome sequences of Mucor flavus KT1a and Helicostylum pulchrum KT1b strains isolation_sourced from the surface of a dry-aged beef.</title>
        <authorList>
            <person name="Toyotome T."/>
            <person name="Hosono M."/>
            <person name="Torimaru M."/>
            <person name="Fukuda K."/>
            <person name="Mikami N."/>
        </authorList>
    </citation>
    <scope>NUCLEOTIDE SEQUENCE [LARGE SCALE GENOMIC DNA]</scope>
    <source>
        <strain evidence="1 2">KT1b</strain>
    </source>
</reference>
<evidence type="ECO:0000313" key="2">
    <source>
        <dbReference type="Proteomes" id="UP001476247"/>
    </source>
</evidence>
<keyword evidence="2" id="KW-1185">Reference proteome</keyword>
<dbReference type="Proteomes" id="UP001476247">
    <property type="component" value="Unassembled WGS sequence"/>
</dbReference>
<proteinExistence type="predicted"/>
<sequence>MISRLQSAQEDEFRKSCLLGKDARRQNPAYLFSYFKVSEPSTETECFLGGGSGLLSNQFNGADTVSNNE</sequence>
<protein>
    <submittedName>
        <fullName evidence="1">Uncharacterized protein</fullName>
    </submittedName>
</protein>